<dbReference type="Proteomes" id="UP000532373">
    <property type="component" value="Unassembled WGS sequence"/>
</dbReference>
<evidence type="ECO:0000313" key="6">
    <source>
        <dbReference type="Proteomes" id="UP000532373"/>
    </source>
</evidence>
<dbReference type="PANTHER" id="PTHR44688">
    <property type="entry name" value="DNA-BINDING TRANSCRIPTIONAL ACTIVATOR DEVR_DOSR"/>
    <property type="match status" value="1"/>
</dbReference>
<dbReference type="InterPro" id="IPR036388">
    <property type="entry name" value="WH-like_DNA-bd_sf"/>
</dbReference>
<gene>
    <name evidence="5" type="ORF">HNQ96_004461</name>
</gene>
<dbReference type="SMART" id="SM00421">
    <property type="entry name" value="HTH_LUXR"/>
    <property type="match status" value="1"/>
</dbReference>
<dbReference type="RefSeq" id="WP_184771225.1">
    <property type="nucleotide sequence ID" value="NZ_JACHGI010000011.1"/>
</dbReference>
<accession>A0A8E2BFB6</accession>
<dbReference type="GO" id="GO:0006355">
    <property type="term" value="P:regulation of DNA-templated transcription"/>
    <property type="evidence" value="ECO:0007669"/>
    <property type="project" value="InterPro"/>
</dbReference>
<keyword evidence="3" id="KW-0804">Transcription</keyword>
<dbReference type="Pfam" id="PF03472">
    <property type="entry name" value="Autoind_bind"/>
    <property type="match status" value="1"/>
</dbReference>
<protein>
    <submittedName>
        <fullName evidence="5">LuxR family quorum sensing-dependent transcriptional regulator</fullName>
    </submittedName>
</protein>
<comment type="caution">
    <text evidence="5">The sequence shown here is derived from an EMBL/GenBank/DDBJ whole genome shotgun (WGS) entry which is preliminary data.</text>
</comment>
<evidence type="ECO:0000313" key="5">
    <source>
        <dbReference type="EMBL" id="MBB6468577.1"/>
    </source>
</evidence>
<proteinExistence type="predicted"/>
<dbReference type="EMBL" id="JACHGI010000011">
    <property type="protein sequence ID" value="MBB6468577.1"/>
    <property type="molecule type" value="Genomic_DNA"/>
</dbReference>
<dbReference type="PROSITE" id="PS00622">
    <property type="entry name" value="HTH_LUXR_1"/>
    <property type="match status" value="1"/>
</dbReference>
<sequence length="242" mass="26806">MNLKVFASLTDALSRIDAAIEPADVLEELLNILRPFGFRHLLITGLPSPQVGPWQREILYDGWPVEWLEHYLASEHFSQDPCASRSRLVGQPFVWRDLASNEMTTGQLRVMGEAAEFGLKDGFCVPVHEPRRAPSVVTAAGERIELLPEDVPVLETVCVHAYRALRRLNGAGGPSPPIHLTDRERQVLTWIAAGKAAEDVACILGISKFTVERHLSNVREKCDAVNTIQAAMEAVRRGEISP</sequence>
<dbReference type="Gene3D" id="1.10.10.10">
    <property type="entry name" value="Winged helix-like DNA-binding domain superfamily/Winged helix DNA-binding domain"/>
    <property type="match status" value="1"/>
</dbReference>
<dbReference type="PANTHER" id="PTHR44688:SF16">
    <property type="entry name" value="DNA-BINDING TRANSCRIPTIONAL ACTIVATOR DEVR_DOSR"/>
    <property type="match status" value="1"/>
</dbReference>
<evidence type="ECO:0000256" key="2">
    <source>
        <dbReference type="ARBA" id="ARBA00023125"/>
    </source>
</evidence>
<dbReference type="AlphaFoldDB" id="A0A8E2BFB6"/>
<dbReference type="InterPro" id="IPR005143">
    <property type="entry name" value="TF_LuxR_autoind-bd_dom"/>
</dbReference>
<evidence type="ECO:0000256" key="1">
    <source>
        <dbReference type="ARBA" id="ARBA00023015"/>
    </source>
</evidence>
<dbReference type="InterPro" id="IPR036693">
    <property type="entry name" value="TF_LuxR_autoind-bd_dom_sf"/>
</dbReference>
<dbReference type="InterPro" id="IPR000792">
    <property type="entry name" value="Tscrpt_reg_LuxR_C"/>
</dbReference>
<dbReference type="CDD" id="cd06170">
    <property type="entry name" value="LuxR_C_like"/>
    <property type="match status" value="1"/>
</dbReference>
<evidence type="ECO:0000259" key="4">
    <source>
        <dbReference type="PROSITE" id="PS50043"/>
    </source>
</evidence>
<dbReference type="PRINTS" id="PR00038">
    <property type="entry name" value="HTHLUXR"/>
</dbReference>
<keyword evidence="1" id="KW-0805">Transcription regulation</keyword>
<dbReference type="InterPro" id="IPR016032">
    <property type="entry name" value="Sig_transdc_resp-reg_C-effctor"/>
</dbReference>
<name>A0A8E2BFB6_9HYPH</name>
<dbReference type="SUPFAM" id="SSF46894">
    <property type="entry name" value="C-terminal effector domain of the bipartite response regulators"/>
    <property type="match status" value="1"/>
</dbReference>
<dbReference type="PROSITE" id="PS50043">
    <property type="entry name" value="HTH_LUXR_2"/>
    <property type="match status" value="1"/>
</dbReference>
<organism evidence="5 6">
    <name type="scientific">Aminobacter carboxidus</name>
    <dbReference type="NCBI Taxonomy" id="376165"/>
    <lineage>
        <taxon>Bacteria</taxon>
        <taxon>Pseudomonadati</taxon>
        <taxon>Pseudomonadota</taxon>
        <taxon>Alphaproteobacteria</taxon>
        <taxon>Hyphomicrobiales</taxon>
        <taxon>Phyllobacteriaceae</taxon>
        <taxon>Aminobacter</taxon>
    </lineage>
</organism>
<dbReference type="Pfam" id="PF00196">
    <property type="entry name" value="GerE"/>
    <property type="match status" value="1"/>
</dbReference>
<dbReference type="Gene3D" id="3.30.450.80">
    <property type="entry name" value="Transcription factor LuxR-like, autoinducer-binding domain"/>
    <property type="match status" value="1"/>
</dbReference>
<dbReference type="GO" id="GO:0003677">
    <property type="term" value="F:DNA binding"/>
    <property type="evidence" value="ECO:0007669"/>
    <property type="project" value="UniProtKB-KW"/>
</dbReference>
<reference evidence="5 6" key="1">
    <citation type="submission" date="2020-08" db="EMBL/GenBank/DDBJ databases">
        <title>Genomic Encyclopedia of Type Strains, Phase IV (KMG-IV): sequencing the most valuable type-strain genomes for metagenomic binning, comparative biology and taxonomic classification.</title>
        <authorList>
            <person name="Goeker M."/>
        </authorList>
    </citation>
    <scope>NUCLEOTIDE SEQUENCE [LARGE SCALE GENOMIC DNA]</scope>
    <source>
        <strain evidence="5 6">DSM 17454</strain>
    </source>
</reference>
<evidence type="ECO:0000256" key="3">
    <source>
        <dbReference type="ARBA" id="ARBA00023163"/>
    </source>
</evidence>
<keyword evidence="2" id="KW-0238">DNA-binding</keyword>
<dbReference type="SUPFAM" id="SSF75516">
    <property type="entry name" value="Pheromone-binding domain of LuxR-like quorum-sensing transcription factors"/>
    <property type="match status" value="1"/>
</dbReference>
<feature type="domain" description="HTH luxR-type" evidence="4">
    <location>
        <begin position="173"/>
        <end position="238"/>
    </location>
</feature>